<dbReference type="PANTHER" id="PTHR31134">
    <property type="entry name" value="TRANSMEMBRANE PROTEIN 128"/>
    <property type="match status" value="1"/>
</dbReference>
<keyword evidence="1" id="KW-1133">Transmembrane helix</keyword>
<keyword evidence="1" id="KW-0812">Transmembrane</keyword>
<protein>
    <submittedName>
        <fullName evidence="2">Uncharacterized protein</fullName>
    </submittedName>
</protein>
<evidence type="ECO:0000313" key="2">
    <source>
        <dbReference type="EMBL" id="ADE76726.1"/>
    </source>
</evidence>
<feature type="transmembrane region" description="Helical" evidence="1">
    <location>
        <begin position="123"/>
        <end position="146"/>
    </location>
</feature>
<feature type="transmembrane region" description="Helical" evidence="1">
    <location>
        <begin position="59"/>
        <end position="80"/>
    </location>
</feature>
<organism evidence="2">
    <name type="scientific">Picea sitchensis</name>
    <name type="common">Sitka spruce</name>
    <name type="synonym">Pinus sitchensis</name>
    <dbReference type="NCBI Taxonomy" id="3332"/>
    <lineage>
        <taxon>Eukaryota</taxon>
        <taxon>Viridiplantae</taxon>
        <taxon>Streptophyta</taxon>
        <taxon>Embryophyta</taxon>
        <taxon>Tracheophyta</taxon>
        <taxon>Spermatophyta</taxon>
        <taxon>Pinopsida</taxon>
        <taxon>Pinidae</taxon>
        <taxon>Conifers I</taxon>
        <taxon>Pinales</taxon>
        <taxon>Pinaceae</taxon>
        <taxon>Picea</taxon>
    </lineage>
</organism>
<evidence type="ECO:0000256" key="1">
    <source>
        <dbReference type="SAM" id="Phobius"/>
    </source>
</evidence>
<feature type="transmembrane region" description="Helical" evidence="1">
    <location>
        <begin position="92"/>
        <end position="117"/>
    </location>
</feature>
<dbReference type="PANTHER" id="PTHR31134:SF1">
    <property type="entry name" value="TRANSMEMBRANE PROTEIN 128"/>
    <property type="match status" value="1"/>
</dbReference>
<dbReference type="AlphaFoldDB" id="D5AB07"/>
<dbReference type="Pfam" id="PF20479">
    <property type="entry name" value="TMEM128"/>
    <property type="match status" value="1"/>
</dbReference>
<proteinExistence type="evidence at transcript level"/>
<dbReference type="InterPro" id="IPR033579">
    <property type="entry name" value="TMEM128"/>
</dbReference>
<accession>D5AB07</accession>
<reference evidence="2" key="1">
    <citation type="submission" date="2010-04" db="EMBL/GenBank/DDBJ databases">
        <authorList>
            <person name="Reid K.E."/>
            <person name="Liao N."/>
            <person name="Chan S."/>
            <person name="Docking R."/>
            <person name="Taylor G."/>
            <person name="Moore R."/>
            <person name="Mayo M."/>
            <person name="Munro S."/>
            <person name="King J."/>
            <person name="Yanchuk A."/>
            <person name="Holt R."/>
            <person name="Jones S."/>
            <person name="Marra M."/>
            <person name="Ritland C.E."/>
            <person name="Ritland K."/>
            <person name="Bohlmann J."/>
        </authorList>
    </citation>
    <scope>NUCLEOTIDE SEQUENCE</scope>
    <source>
        <tissue evidence="2">Bud</tissue>
    </source>
</reference>
<sequence>MMHQGLQWIIAPNPRGLMGGTSDLKLSSGLLLLSSSSTVGIFIPISLHCCSETNESRALNLGLLCVACNIGIFLYLSFWVKDMAKVDDRWEILAPAAIPTATVIGLLAFFLFCLALWPIWSFLTLPLLFTLFMAFVVISPYIPTYVKMKPDAYLLRSD</sequence>
<name>D5AB07_PICSI</name>
<keyword evidence="1" id="KW-0472">Membrane</keyword>
<feature type="transmembrane region" description="Helical" evidence="1">
    <location>
        <begin position="26"/>
        <end position="47"/>
    </location>
</feature>
<dbReference type="EMBL" id="BT123404">
    <property type="protein sequence ID" value="ADE76726.1"/>
    <property type="molecule type" value="mRNA"/>
</dbReference>